<evidence type="ECO:0000256" key="1">
    <source>
        <dbReference type="ARBA" id="ARBA00004141"/>
    </source>
</evidence>
<dbReference type="EMBL" id="JAODAN010000001">
    <property type="protein sequence ID" value="KAK1927137.1"/>
    <property type="molecule type" value="Genomic_DNA"/>
</dbReference>
<evidence type="ECO:0000256" key="5">
    <source>
        <dbReference type="ARBA" id="ARBA00023136"/>
    </source>
</evidence>
<keyword evidence="3 7" id="KW-0812">Transmembrane</keyword>
<dbReference type="SUPFAM" id="SSF103473">
    <property type="entry name" value="MFS general substrate transporter"/>
    <property type="match status" value="1"/>
</dbReference>
<comment type="subcellular location">
    <subcellularLocation>
        <location evidence="1">Membrane</location>
        <topology evidence="1">Multi-pass membrane protein</topology>
    </subcellularLocation>
</comment>
<evidence type="ECO:0000256" key="4">
    <source>
        <dbReference type="ARBA" id="ARBA00022989"/>
    </source>
</evidence>
<feature type="transmembrane region" description="Helical" evidence="7">
    <location>
        <begin position="527"/>
        <end position="547"/>
    </location>
</feature>
<evidence type="ECO:0000256" key="2">
    <source>
        <dbReference type="ARBA" id="ARBA00022448"/>
    </source>
</evidence>
<evidence type="ECO:0000313" key="8">
    <source>
        <dbReference type="EMBL" id="KAK1927137.1"/>
    </source>
</evidence>
<feature type="region of interest" description="Disordered" evidence="6">
    <location>
        <begin position="1"/>
        <end position="38"/>
    </location>
</feature>
<dbReference type="AlphaFoldDB" id="A0AAD9FVQ6"/>
<dbReference type="FunFam" id="1.20.1250.20:FF:000106">
    <property type="entry name" value="MFS transporter, putative"/>
    <property type="match status" value="1"/>
</dbReference>
<dbReference type="GO" id="GO:0016020">
    <property type="term" value="C:membrane"/>
    <property type="evidence" value="ECO:0007669"/>
    <property type="project" value="UniProtKB-SubCell"/>
</dbReference>
<feature type="compositionally biased region" description="Basic and acidic residues" evidence="6">
    <location>
        <begin position="1"/>
        <end position="11"/>
    </location>
</feature>
<comment type="caution">
    <text evidence="8">The sequence shown here is derived from an EMBL/GenBank/DDBJ whole genome shotgun (WGS) entry which is preliminary data.</text>
</comment>
<evidence type="ECO:0000256" key="7">
    <source>
        <dbReference type="SAM" id="Phobius"/>
    </source>
</evidence>
<evidence type="ECO:0000256" key="3">
    <source>
        <dbReference type="ARBA" id="ARBA00022692"/>
    </source>
</evidence>
<keyword evidence="5 7" id="KW-0472">Membrane</keyword>
<accession>A0AAD9FVQ6</accession>
<feature type="transmembrane region" description="Helical" evidence="7">
    <location>
        <begin position="195"/>
        <end position="213"/>
    </location>
</feature>
<feature type="transmembrane region" description="Helical" evidence="7">
    <location>
        <begin position="289"/>
        <end position="309"/>
    </location>
</feature>
<keyword evidence="9" id="KW-1185">Reference proteome</keyword>
<feature type="transmembrane region" description="Helical" evidence="7">
    <location>
        <begin position="405"/>
        <end position="424"/>
    </location>
</feature>
<dbReference type="PANTHER" id="PTHR43791:SF65">
    <property type="entry name" value="MAJOR FACILITATOR SUPERFAMILY (MFS) PROFILE DOMAIN-CONTAINING PROTEIN-RELATED"/>
    <property type="match status" value="1"/>
</dbReference>
<reference evidence="8" key="1">
    <citation type="submission" date="2023-02" db="EMBL/GenBank/DDBJ databases">
        <title>Identification and recombinant expression of a fungal hydrolase from Papiliotrema laurentii that hydrolyzes apple cutin and clears colloidal polyester polyurethane.</title>
        <authorList>
            <consortium name="DOE Joint Genome Institute"/>
            <person name="Roman V.A."/>
            <person name="Bojanowski C."/>
            <person name="Crable B.R."/>
            <person name="Wagner D.N."/>
            <person name="Hung C.S."/>
            <person name="Nadeau L.J."/>
            <person name="Schratz L."/>
            <person name="Haridas S."/>
            <person name="Pangilinan J."/>
            <person name="Lipzen A."/>
            <person name="Na H."/>
            <person name="Yan M."/>
            <person name="Ng V."/>
            <person name="Grigoriev I.V."/>
            <person name="Spatafora J.W."/>
            <person name="Barlow D."/>
            <person name="Biffinger J."/>
            <person name="Kelley-Loughnane N."/>
            <person name="Varaljay V.A."/>
            <person name="Crookes-Goodson W.J."/>
        </authorList>
    </citation>
    <scope>NUCLEOTIDE SEQUENCE</scope>
    <source>
        <strain evidence="8">5307AH</strain>
    </source>
</reference>
<feature type="transmembrane region" description="Helical" evidence="7">
    <location>
        <begin position="255"/>
        <end position="277"/>
    </location>
</feature>
<dbReference type="InterPro" id="IPR011701">
    <property type="entry name" value="MFS"/>
</dbReference>
<dbReference type="Pfam" id="PF07690">
    <property type="entry name" value="MFS_1"/>
    <property type="match status" value="1"/>
</dbReference>
<dbReference type="Proteomes" id="UP001182556">
    <property type="component" value="Unassembled WGS sequence"/>
</dbReference>
<gene>
    <name evidence="8" type="ORF">DB88DRAFT_533875</name>
</gene>
<keyword evidence="2" id="KW-0813">Transport</keyword>
<dbReference type="Gene3D" id="1.20.1250.20">
    <property type="entry name" value="MFS general substrate transporter like domains"/>
    <property type="match status" value="1"/>
</dbReference>
<proteinExistence type="predicted"/>
<protein>
    <submittedName>
        <fullName evidence="8">Major facilitator superfamily domain-containing protein</fullName>
    </submittedName>
</protein>
<feature type="transmembrane region" description="Helical" evidence="7">
    <location>
        <begin position="225"/>
        <end position="243"/>
    </location>
</feature>
<keyword evidence="4 7" id="KW-1133">Transmembrane helix</keyword>
<name>A0AAD9FVQ6_PAPLA</name>
<evidence type="ECO:0000256" key="6">
    <source>
        <dbReference type="SAM" id="MobiDB-lite"/>
    </source>
</evidence>
<dbReference type="InterPro" id="IPR036259">
    <property type="entry name" value="MFS_trans_sf"/>
</dbReference>
<organism evidence="8 9">
    <name type="scientific">Papiliotrema laurentii</name>
    <name type="common">Cryptococcus laurentii</name>
    <dbReference type="NCBI Taxonomy" id="5418"/>
    <lineage>
        <taxon>Eukaryota</taxon>
        <taxon>Fungi</taxon>
        <taxon>Dikarya</taxon>
        <taxon>Basidiomycota</taxon>
        <taxon>Agaricomycotina</taxon>
        <taxon>Tremellomycetes</taxon>
        <taxon>Tremellales</taxon>
        <taxon>Rhynchogastremaceae</taxon>
        <taxon>Papiliotrema</taxon>
    </lineage>
</organism>
<sequence>MAHSLPREKELAPSTPESDLKVTLPDPESGYSTPRKAESPLLADRPTAYIQRRGPITDSIINFFKIRRNKGEKTDLDDIATQPSVFDGPHAEFYQPRADWENIEAFDPSFRWTWREEKKALRKVDWKILSWVCLMFLALDIDRGNLASATADNFLKDLSLTQGDYNLGNTLSKLGFLVAELPSQLVSKRLGPDRWIPIQVIIFSFISGAQFFLSGRTSFLATRFLIAFFQGGFIPDNILYLSYWYNSYDLPIRMALFYTINPLSDMITSFLAVGLLQMRGILGYAGWRWMFLIEGLFTLLIGVASFWMMPTAPAKTKTKFRPNGYLTDREAKIIVNRTIRDEPTKGGMHNRQPLTLKMIWQSTMDYHLWPIYLIGLMFGIPAVPVKQYLQLSFKQLGYSTIQANLLTIPSTAINVINCVLIAVLSELVNNRSFVCMAEDLWLLPCFIALEVLPSISPWQYFAIATVLLGFPYVHTVQVSWCSRLSGSIRTRTVSASLYNMAVQTSSIIGANVYQASDKPRYRKGNRALLAIIAVCVGVLYPGTYAFYRYENSKRDKIWNAMSDEDKKEYLATTKDEGNKRLDFRFAT</sequence>
<dbReference type="PANTHER" id="PTHR43791">
    <property type="entry name" value="PERMEASE-RELATED"/>
    <property type="match status" value="1"/>
</dbReference>
<dbReference type="GO" id="GO:0022857">
    <property type="term" value="F:transmembrane transporter activity"/>
    <property type="evidence" value="ECO:0007669"/>
    <property type="project" value="InterPro"/>
</dbReference>
<evidence type="ECO:0000313" key="9">
    <source>
        <dbReference type="Proteomes" id="UP001182556"/>
    </source>
</evidence>
<feature type="transmembrane region" description="Helical" evidence="7">
    <location>
        <begin position="366"/>
        <end position="385"/>
    </location>
</feature>